<feature type="short sequence motif" description="HXTX 1" evidence="2">
    <location>
        <begin position="40"/>
        <end position="43"/>
    </location>
</feature>
<protein>
    <recommendedName>
        <fullName evidence="2">RNA 2',3'-cyclic phosphodiesterase</fullName>
        <shortName evidence="2">RNA 2',3'-CPDase</shortName>
        <ecNumber evidence="2">3.1.4.58</ecNumber>
    </recommendedName>
</protein>
<dbReference type="GO" id="GO:0004113">
    <property type="term" value="F:2',3'-cyclic-nucleotide 3'-phosphodiesterase activity"/>
    <property type="evidence" value="ECO:0007669"/>
    <property type="project" value="InterPro"/>
</dbReference>
<dbReference type="Pfam" id="PF02834">
    <property type="entry name" value="LigT_PEase"/>
    <property type="match status" value="2"/>
</dbReference>
<feature type="domain" description="Phosphoesterase HXTX" evidence="3">
    <location>
        <begin position="99"/>
        <end position="173"/>
    </location>
</feature>
<sequence length="189" mass="20581">MRLFAALLPPPEALDELAGALAPHLDDWPDLRWLTRDNWHLTLSFFGEVPDRALPRLSVRLARAACRYPPVTLSFTGAGAFPSARRGRVVWYGLAGPVGRLTKLAASLAAGARRAGATQVDEKPFRPHLSVARARAEVDVRPLVSALAAFEGMFWDAPEVHLVRSHLGARVRYETVESWPLGGTTRGGG</sequence>
<dbReference type="InterPro" id="IPR004175">
    <property type="entry name" value="RNA_CPDase"/>
</dbReference>
<accession>A0A2W2GI48</accession>
<organism evidence="4 5">
    <name type="scientific">Spongiactinospora gelatinilytica</name>
    <dbReference type="NCBI Taxonomy" id="2666298"/>
    <lineage>
        <taxon>Bacteria</taxon>
        <taxon>Bacillati</taxon>
        <taxon>Actinomycetota</taxon>
        <taxon>Actinomycetes</taxon>
        <taxon>Streptosporangiales</taxon>
        <taxon>Streptosporangiaceae</taxon>
        <taxon>Spongiactinospora</taxon>
    </lineage>
</organism>
<feature type="active site" description="Proton acceptor" evidence="2">
    <location>
        <position position="128"/>
    </location>
</feature>
<comment type="caution">
    <text evidence="4">The sequence shown here is derived from an EMBL/GenBank/DDBJ whole genome shotgun (WGS) entry which is preliminary data.</text>
</comment>
<comment type="function">
    <text evidence="2">Hydrolyzes RNA 2',3'-cyclic phosphodiester to an RNA 2'-phosphomonoester.</text>
</comment>
<feature type="active site" description="Proton donor" evidence="2">
    <location>
        <position position="40"/>
    </location>
</feature>
<dbReference type="Proteomes" id="UP000248544">
    <property type="component" value="Unassembled WGS sequence"/>
</dbReference>
<evidence type="ECO:0000313" key="4">
    <source>
        <dbReference type="EMBL" id="PZG39835.1"/>
    </source>
</evidence>
<dbReference type="EC" id="3.1.4.58" evidence="2"/>
<evidence type="ECO:0000259" key="3">
    <source>
        <dbReference type="Pfam" id="PF02834"/>
    </source>
</evidence>
<evidence type="ECO:0000256" key="1">
    <source>
        <dbReference type="ARBA" id="ARBA00022801"/>
    </source>
</evidence>
<dbReference type="GO" id="GO:0008664">
    <property type="term" value="F:RNA 2',3'-cyclic 3'-phosphodiesterase activity"/>
    <property type="evidence" value="ECO:0007669"/>
    <property type="project" value="UniProtKB-EC"/>
</dbReference>
<dbReference type="Gene3D" id="3.90.1140.10">
    <property type="entry name" value="Cyclic phosphodiesterase"/>
    <property type="match status" value="1"/>
</dbReference>
<dbReference type="NCBIfam" id="TIGR02258">
    <property type="entry name" value="2_5_ligase"/>
    <property type="match status" value="1"/>
</dbReference>
<dbReference type="RefSeq" id="WP_111169525.1">
    <property type="nucleotide sequence ID" value="NZ_POUA01000198.1"/>
</dbReference>
<dbReference type="InterPro" id="IPR014051">
    <property type="entry name" value="Phosphoesterase_HXTX"/>
</dbReference>
<feature type="domain" description="Phosphoesterase HXTX" evidence="3">
    <location>
        <begin position="9"/>
        <end position="91"/>
    </location>
</feature>
<dbReference type="SUPFAM" id="SSF55144">
    <property type="entry name" value="LigT-like"/>
    <property type="match status" value="1"/>
</dbReference>
<reference evidence="4 5" key="1">
    <citation type="submission" date="2018-01" db="EMBL/GenBank/DDBJ databases">
        <title>Draft genome sequence of Sphaerisporangium sp. 7K107.</title>
        <authorList>
            <person name="Sahin N."/>
            <person name="Saygin H."/>
            <person name="Ay H."/>
        </authorList>
    </citation>
    <scope>NUCLEOTIDE SEQUENCE [LARGE SCALE GENOMIC DNA]</scope>
    <source>
        <strain evidence="4 5">7K107</strain>
    </source>
</reference>
<dbReference type="HAMAP" id="MF_01940">
    <property type="entry name" value="RNA_CPDase"/>
    <property type="match status" value="1"/>
</dbReference>
<comment type="catalytic activity">
    <reaction evidence="2">
        <text>a 3'-end 2',3'-cyclophospho-ribonucleotide-RNA + H2O = a 3'-end 2'-phospho-ribonucleotide-RNA + H(+)</text>
        <dbReference type="Rhea" id="RHEA:11828"/>
        <dbReference type="Rhea" id="RHEA-COMP:10464"/>
        <dbReference type="Rhea" id="RHEA-COMP:17353"/>
        <dbReference type="ChEBI" id="CHEBI:15377"/>
        <dbReference type="ChEBI" id="CHEBI:15378"/>
        <dbReference type="ChEBI" id="CHEBI:83064"/>
        <dbReference type="ChEBI" id="CHEBI:173113"/>
        <dbReference type="EC" id="3.1.4.58"/>
    </reaction>
</comment>
<dbReference type="EMBL" id="POUA01000198">
    <property type="protein sequence ID" value="PZG39835.1"/>
    <property type="molecule type" value="Genomic_DNA"/>
</dbReference>
<keyword evidence="1 2" id="KW-0378">Hydrolase</keyword>
<comment type="caution">
    <text evidence="2">Lacks conserved residue(s) required for the propagation of feature annotation.</text>
</comment>
<proteinExistence type="inferred from homology"/>
<gene>
    <name evidence="4" type="ORF">C1I98_23080</name>
</gene>
<name>A0A2W2GI48_9ACTN</name>
<dbReference type="PANTHER" id="PTHR35561">
    <property type="entry name" value="RNA 2',3'-CYCLIC PHOSPHODIESTERASE"/>
    <property type="match status" value="1"/>
</dbReference>
<comment type="similarity">
    <text evidence="2">Belongs to the 2H phosphoesterase superfamily. ThpR family.</text>
</comment>
<dbReference type="InterPro" id="IPR009097">
    <property type="entry name" value="Cyclic_Pdiesterase"/>
</dbReference>
<dbReference type="AlphaFoldDB" id="A0A2W2GI48"/>
<keyword evidence="5" id="KW-1185">Reference proteome</keyword>
<evidence type="ECO:0000313" key="5">
    <source>
        <dbReference type="Proteomes" id="UP000248544"/>
    </source>
</evidence>
<evidence type="ECO:0000256" key="2">
    <source>
        <dbReference type="HAMAP-Rule" id="MF_01940"/>
    </source>
</evidence>
<dbReference type="PANTHER" id="PTHR35561:SF1">
    <property type="entry name" value="RNA 2',3'-CYCLIC PHOSPHODIESTERASE"/>
    <property type="match status" value="1"/>
</dbReference>